<feature type="domain" description="Tail specific protease" evidence="2">
    <location>
        <begin position="236"/>
        <end position="443"/>
    </location>
</feature>
<reference evidence="4" key="1">
    <citation type="journal article" date="2019" name="Int. J. Syst. Evol. Microbiol.">
        <title>The Global Catalogue of Microorganisms (GCM) 10K type strain sequencing project: providing services to taxonomists for standard genome sequencing and annotation.</title>
        <authorList>
            <consortium name="The Broad Institute Genomics Platform"/>
            <consortium name="The Broad Institute Genome Sequencing Center for Infectious Disease"/>
            <person name="Wu L."/>
            <person name="Ma J."/>
        </authorList>
    </citation>
    <scope>NUCLEOTIDE SEQUENCE [LARGE SCALE GENOMIC DNA]</scope>
    <source>
        <strain evidence="4">JCM 17939</strain>
    </source>
</reference>
<dbReference type="SUPFAM" id="SSF52096">
    <property type="entry name" value="ClpP/crotonase"/>
    <property type="match status" value="1"/>
</dbReference>
<comment type="caution">
    <text evidence="3">The sequence shown here is derived from an EMBL/GenBank/DDBJ whole genome shotgun (WGS) entry which is preliminary data.</text>
</comment>
<protein>
    <submittedName>
        <fullName evidence="3">S41 family peptidase</fullName>
    </submittedName>
</protein>
<name>A0ABP8UN88_9ACTN</name>
<organism evidence="3 4">
    <name type="scientific">Actinoallomurus vinaceus</name>
    <dbReference type="NCBI Taxonomy" id="1080074"/>
    <lineage>
        <taxon>Bacteria</taxon>
        <taxon>Bacillati</taxon>
        <taxon>Actinomycetota</taxon>
        <taxon>Actinomycetes</taxon>
        <taxon>Streptosporangiales</taxon>
        <taxon>Thermomonosporaceae</taxon>
        <taxon>Actinoallomurus</taxon>
    </lineage>
</organism>
<proteinExistence type="predicted"/>
<feature type="signal peptide" evidence="1">
    <location>
        <begin position="1"/>
        <end position="34"/>
    </location>
</feature>
<dbReference type="Pfam" id="PF03572">
    <property type="entry name" value="Peptidase_S41"/>
    <property type="match status" value="1"/>
</dbReference>
<dbReference type="RefSeq" id="WP_345438768.1">
    <property type="nucleotide sequence ID" value="NZ_BAABHK010000016.1"/>
</dbReference>
<keyword evidence="1" id="KW-0732">Signal</keyword>
<evidence type="ECO:0000313" key="4">
    <source>
        <dbReference type="Proteomes" id="UP001501442"/>
    </source>
</evidence>
<dbReference type="InterPro" id="IPR006311">
    <property type="entry name" value="TAT_signal"/>
</dbReference>
<gene>
    <name evidence="3" type="ORF">GCM10023196_082810</name>
</gene>
<dbReference type="PANTHER" id="PTHR11261:SF3">
    <property type="entry name" value="RETINOL-BINDING PROTEIN 3"/>
    <property type="match status" value="1"/>
</dbReference>
<dbReference type="SMART" id="SM00245">
    <property type="entry name" value="TSPc"/>
    <property type="match status" value="1"/>
</dbReference>
<dbReference type="Gene3D" id="3.30.750.44">
    <property type="match status" value="1"/>
</dbReference>
<dbReference type="InterPro" id="IPR029045">
    <property type="entry name" value="ClpP/crotonase-like_dom_sf"/>
</dbReference>
<accession>A0ABP8UN88</accession>
<dbReference type="Proteomes" id="UP001501442">
    <property type="component" value="Unassembled WGS sequence"/>
</dbReference>
<dbReference type="EMBL" id="BAABHK010000016">
    <property type="protein sequence ID" value="GAA4635802.1"/>
    <property type="molecule type" value="Genomic_DNA"/>
</dbReference>
<dbReference type="InterPro" id="IPR028204">
    <property type="entry name" value="Tricorn_C1"/>
</dbReference>
<dbReference type="Gene3D" id="3.90.226.10">
    <property type="entry name" value="2-enoyl-CoA Hydratase, Chain A, domain 1"/>
    <property type="match status" value="1"/>
</dbReference>
<dbReference type="Pfam" id="PF14684">
    <property type="entry name" value="Tricorn_C1"/>
    <property type="match status" value="1"/>
</dbReference>
<evidence type="ECO:0000313" key="3">
    <source>
        <dbReference type="EMBL" id="GAA4635802.1"/>
    </source>
</evidence>
<keyword evidence="4" id="KW-1185">Reference proteome</keyword>
<dbReference type="InterPro" id="IPR005151">
    <property type="entry name" value="Tail-specific_protease"/>
</dbReference>
<dbReference type="PROSITE" id="PS51318">
    <property type="entry name" value="TAT"/>
    <property type="match status" value="1"/>
</dbReference>
<dbReference type="CDD" id="cd07563">
    <property type="entry name" value="Peptidase_S41_IRBP"/>
    <property type="match status" value="1"/>
</dbReference>
<evidence type="ECO:0000259" key="2">
    <source>
        <dbReference type="SMART" id="SM00245"/>
    </source>
</evidence>
<dbReference type="PANTHER" id="PTHR11261">
    <property type="entry name" value="INTERPHOTORECEPTOR RETINOID-BINDING PROTEIN"/>
    <property type="match status" value="1"/>
</dbReference>
<sequence>MRKPEHRRRIPRRVMATAVAATLALTAAVPPAVAASTPGPVDGVWTSDGYATVLSIDHGRLRAYETTAVSCVPGFTAQQTGPVGSGGRVTFTDKDDDVIRVWRDGRGGHLTIDGSAGVRELRRTAALPARCARPAPKDPRATFDVFWQTFAENYPFFAAKGIDWDAVRRRYRPQVTAGTSDDRLLSILDAMIAPLHDLHTGIIAGGKRLYHVRPGTIMPLPDYDAKIKAFIAKRDTPLQDFAEGRISYADLPGRLGYLRISGFGGYTDADTYASNAAELDRALDAVLTPARTTGAGKLRGLIIDLRVNGGGSDVLGLRIASRLTGRAYTAYAKRVRNDPKDPAGFTRPQPIRVNPAHAPLYRGPVAILTGGSTVSAGETFTQALMDRLPRPVRIGENTQGVFSDILDRRLPNGWAFGLPDEEFLTRTGRTFDGPGIPPDVRTPVFTDEELAKGRDSAFDRAVALLSHG</sequence>
<evidence type="ECO:0000256" key="1">
    <source>
        <dbReference type="SAM" id="SignalP"/>
    </source>
</evidence>
<feature type="chain" id="PRO_5045041520" evidence="1">
    <location>
        <begin position="35"/>
        <end position="468"/>
    </location>
</feature>